<comment type="caution">
    <text evidence="2">The sequence shown here is derived from an EMBL/GenBank/DDBJ whole genome shotgun (WGS) entry which is preliminary data.</text>
</comment>
<evidence type="ECO:0000313" key="3">
    <source>
        <dbReference type="Proteomes" id="UP001208853"/>
    </source>
</evidence>
<reference evidence="2" key="1">
    <citation type="submission" date="2022-10" db="EMBL/GenBank/DDBJ databases">
        <title>Comparative genomic study of S. anginosus.</title>
        <authorList>
            <person name="Prasad A."/>
            <person name="Ene A."/>
            <person name="Jablonska S."/>
            <person name="Du J."/>
            <person name="Wolfe A.J."/>
            <person name="Putonti C."/>
        </authorList>
    </citation>
    <scope>NUCLEOTIDE SEQUENCE</scope>
    <source>
        <strain evidence="2">UMB6888</strain>
    </source>
</reference>
<feature type="non-terminal residue" evidence="2">
    <location>
        <position position="1"/>
    </location>
</feature>
<dbReference type="AlphaFoldDB" id="A0AAW5TJG3"/>
<name>A0AAW5TJG3_STRAP</name>
<feature type="non-terminal residue" evidence="2">
    <location>
        <position position="84"/>
    </location>
</feature>
<feature type="coiled-coil region" evidence="1">
    <location>
        <begin position="6"/>
        <end position="54"/>
    </location>
</feature>
<gene>
    <name evidence="2" type="ORF">OJ930_12070</name>
</gene>
<keyword evidence="1" id="KW-0175">Coiled coil</keyword>
<evidence type="ECO:0000256" key="1">
    <source>
        <dbReference type="SAM" id="Coils"/>
    </source>
</evidence>
<evidence type="ECO:0000313" key="2">
    <source>
        <dbReference type="EMBL" id="MCW1073702.1"/>
    </source>
</evidence>
<sequence length="84" mass="9318">ALHHEAELLRTENSQLRGEREGARAEVATFQTRVTELEGLVADLRRREKELEAGVVYASSVEQSAVTAQARSEDAMRRAARLVA</sequence>
<organism evidence="2 3">
    <name type="scientific">Streptococcus anginosus</name>
    <dbReference type="NCBI Taxonomy" id="1328"/>
    <lineage>
        <taxon>Bacteria</taxon>
        <taxon>Bacillati</taxon>
        <taxon>Bacillota</taxon>
        <taxon>Bacilli</taxon>
        <taxon>Lactobacillales</taxon>
        <taxon>Streptococcaceae</taxon>
        <taxon>Streptococcus</taxon>
        <taxon>Streptococcus anginosus group</taxon>
    </lineage>
</organism>
<dbReference type="EMBL" id="JAPAIK010000481">
    <property type="protein sequence ID" value="MCW1073702.1"/>
    <property type="molecule type" value="Genomic_DNA"/>
</dbReference>
<accession>A0AAW5TJG3</accession>
<dbReference type="Proteomes" id="UP001208853">
    <property type="component" value="Unassembled WGS sequence"/>
</dbReference>
<protein>
    <submittedName>
        <fullName evidence="2">Uncharacterized protein</fullName>
    </submittedName>
</protein>
<proteinExistence type="predicted"/>